<dbReference type="GO" id="GO:0016887">
    <property type="term" value="F:ATP hydrolysis activity"/>
    <property type="evidence" value="ECO:0007669"/>
    <property type="project" value="InterPro"/>
</dbReference>
<dbReference type="GO" id="GO:0005524">
    <property type="term" value="F:ATP binding"/>
    <property type="evidence" value="ECO:0007669"/>
    <property type="project" value="UniProtKB-KW"/>
</dbReference>
<evidence type="ECO:0000256" key="5">
    <source>
        <dbReference type="ARBA" id="ARBA00022989"/>
    </source>
</evidence>
<dbReference type="Gene3D" id="3.40.50.300">
    <property type="entry name" value="P-loop containing nucleotide triphosphate hydrolases"/>
    <property type="match status" value="2"/>
</dbReference>
<feature type="domain" description="ABC transporter" evidence="8">
    <location>
        <begin position="1120"/>
        <end position="1365"/>
    </location>
</feature>
<evidence type="ECO:0000259" key="9">
    <source>
        <dbReference type="PROSITE" id="PS50929"/>
    </source>
</evidence>
<dbReference type="SMART" id="SM00382">
    <property type="entry name" value="AAA"/>
    <property type="match status" value="2"/>
</dbReference>
<dbReference type="InterPro" id="IPR017871">
    <property type="entry name" value="ABC_transporter-like_CS"/>
</dbReference>
<dbReference type="Proteomes" id="UP000042958">
    <property type="component" value="Unassembled WGS sequence"/>
</dbReference>
<dbReference type="InterPro" id="IPR039421">
    <property type="entry name" value="Type_1_exporter"/>
</dbReference>
<dbReference type="EMBL" id="CDHK01000002">
    <property type="protein sequence ID" value="CEJ55573.1"/>
    <property type="molecule type" value="Genomic_DNA"/>
</dbReference>
<dbReference type="InterPro" id="IPR011527">
    <property type="entry name" value="ABC1_TM_dom"/>
</dbReference>
<organism evidence="10 11">
    <name type="scientific">Penicillium brasilianum</name>
    <dbReference type="NCBI Taxonomy" id="104259"/>
    <lineage>
        <taxon>Eukaryota</taxon>
        <taxon>Fungi</taxon>
        <taxon>Dikarya</taxon>
        <taxon>Ascomycota</taxon>
        <taxon>Pezizomycotina</taxon>
        <taxon>Eurotiomycetes</taxon>
        <taxon>Eurotiomycetidae</taxon>
        <taxon>Eurotiales</taxon>
        <taxon>Aspergillaceae</taxon>
        <taxon>Penicillium</taxon>
    </lineage>
</organism>
<feature type="domain" description="ABC transmembrane type-1" evidence="9">
    <location>
        <begin position="802"/>
        <end position="1086"/>
    </location>
</feature>
<reference evidence="11" key="1">
    <citation type="journal article" date="2015" name="Genome Announc.">
        <title>Draft genome sequence of the fungus Penicillium brasilianum MG11.</title>
        <authorList>
            <person name="Horn F."/>
            <person name="Linde J."/>
            <person name="Mattern D.J."/>
            <person name="Walther G."/>
            <person name="Guthke R."/>
            <person name="Brakhage A.A."/>
            <person name="Valiante V."/>
        </authorList>
    </citation>
    <scope>NUCLEOTIDE SEQUENCE [LARGE SCALE GENOMIC DNA]</scope>
    <source>
        <strain evidence="11">MG11</strain>
    </source>
</reference>
<dbReference type="PROSITE" id="PS50929">
    <property type="entry name" value="ABC_TM1F"/>
    <property type="match status" value="2"/>
</dbReference>
<feature type="transmembrane region" description="Helical" evidence="7">
    <location>
        <begin position="919"/>
        <end position="939"/>
    </location>
</feature>
<evidence type="ECO:0000313" key="10">
    <source>
        <dbReference type="EMBL" id="CEJ55573.1"/>
    </source>
</evidence>
<keyword evidence="11" id="KW-1185">Reference proteome</keyword>
<feature type="transmembrane region" description="Helical" evidence="7">
    <location>
        <begin position="1022"/>
        <end position="1048"/>
    </location>
</feature>
<dbReference type="PROSITE" id="PS00211">
    <property type="entry name" value="ABC_TRANSPORTER_1"/>
    <property type="match status" value="1"/>
</dbReference>
<keyword evidence="6 7" id="KW-0472">Membrane</keyword>
<dbReference type="InterPro" id="IPR003439">
    <property type="entry name" value="ABC_transporter-like_ATP-bd"/>
</dbReference>
<feature type="transmembrane region" description="Helical" evidence="7">
    <location>
        <begin position="842"/>
        <end position="864"/>
    </location>
</feature>
<dbReference type="SUPFAM" id="SSF90123">
    <property type="entry name" value="ABC transporter transmembrane region"/>
    <property type="match status" value="2"/>
</dbReference>
<keyword evidence="2 7" id="KW-0812">Transmembrane</keyword>
<feature type="transmembrane region" description="Helical" evidence="7">
    <location>
        <begin position="1060"/>
        <end position="1081"/>
    </location>
</feature>
<evidence type="ECO:0000256" key="6">
    <source>
        <dbReference type="ARBA" id="ARBA00023136"/>
    </source>
</evidence>
<dbReference type="PANTHER" id="PTHR43394">
    <property type="entry name" value="ATP-DEPENDENT PERMEASE MDL1, MITOCHONDRIAL"/>
    <property type="match status" value="1"/>
</dbReference>
<evidence type="ECO:0000256" key="1">
    <source>
        <dbReference type="ARBA" id="ARBA00004141"/>
    </source>
</evidence>
<dbReference type="PANTHER" id="PTHR43394:SF15">
    <property type="entry name" value="ALPHA-FACTOR-TRANSPORTING ATPASE"/>
    <property type="match status" value="1"/>
</dbReference>
<feature type="domain" description="ABC transmembrane type-1" evidence="9">
    <location>
        <begin position="43"/>
        <end position="335"/>
    </location>
</feature>
<dbReference type="GO" id="GO:0015421">
    <property type="term" value="F:ABC-type oligopeptide transporter activity"/>
    <property type="evidence" value="ECO:0007669"/>
    <property type="project" value="TreeGrafter"/>
</dbReference>
<name>A0A0F7TKN0_PENBI</name>
<dbReference type="CDD" id="cd18578">
    <property type="entry name" value="ABC_6TM_Pgp_ABCB1_D2_like"/>
    <property type="match status" value="1"/>
</dbReference>
<proteinExistence type="predicted"/>
<evidence type="ECO:0000256" key="7">
    <source>
        <dbReference type="SAM" id="Phobius"/>
    </source>
</evidence>
<dbReference type="FunFam" id="3.40.50.300:FF:003218">
    <property type="entry name" value="ABC a-pheromone efflux pump AtrD"/>
    <property type="match status" value="1"/>
</dbReference>
<accession>A0A0F7TKN0</accession>
<keyword evidence="4" id="KW-0067">ATP-binding</keyword>
<evidence type="ECO:0000256" key="2">
    <source>
        <dbReference type="ARBA" id="ARBA00022692"/>
    </source>
</evidence>
<dbReference type="PROSITE" id="PS50893">
    <property type="entry name" value="ABC_TRANSPORTER_2"/>
    <property type="match status" value="2"/>
</dbReference>
<dbReference type="Gene3D" id="1.20.1560.10">
    <property type="entry name" value="ABC transporter type 1, transmembrane domain"/>
    <property type="match status" value="2"/>
</dbReference>
<dbReference type="GO" id="GO:0005743">
    <property type="term" value="C:mitochondrial inner membrane"/>
    <property type="evidence" value="ECO:0007669"/>
    <property type="project" value="TreeGrafter"/>
</dbReference>
<feature type="transmembrane region" description="Helical" evidence="7">
    <location>
        <begin position="42"/>
        <end position="67"/>
    </location>
</feature>
<evidence type="ECO:0000259" key="8">
    <source>
        <dbReference type="PROSITE" id="PS50893"/>
    </source>
</evidence>
<gene>
    <name evidence="10" type="ORF">PMG11_01824</name>
</gene>
<dbReference type="OrthoDB" id="6500128at2759"/>
<dbReference type="CDD" id="cd18577">
    <property type="entry name" value="ABC_6TM_Pgp_ABCB1_D1_like"/>
    <property type="match status" value="1"/>
</dbReference>
<dbReference type="InterPro" id="IPR036640">
    <property type="entry name" value="ABC1_TM_sf"/>
</dbReference>
<comment type="subcellular location">
    <subcellularLocation>
        <location evidence="1">Membrane</location>
        <topology evidence="1">Multi-pass membrane protein</topology>
    </subcellularLocation>
</comment>
<dbReference type="Pfam" id="PF00664">
    <property type="entry name" value="ABC_membrane"/>
    <property type="match status" value="2"/>
</dbReference>
<dbReference type="Pfam" id="PF00005">
    <property type="entry name" value="ABC_tran"/>
    <property type="match status" value="2"/>
</dbReference>
<dbReference type="SUPFAM" id="SSF52540">
    <property type="entry name" value="P-loop containing nucleoside triphosphate hydrolases"/>
    <property type="match status" value="2"/>
</dbReference>
<evidence type="ECO:0000313" key="11">
    <source>
        <dbReference type="Proteomes" id="UP000042958"/>
    </source>
</evidence>
<protein>
    <recommendedName>
        <fullName evidence="12">ABC a-pheromone efflux pump AtrD</fullName>
    </recommendedName>
</protein>
<dbReference type="GO" id="GO:0090374">
    <property type="term" value="P:oligopeptide export from mitochondrion"/>
    <property type="evidence" value="ECO:0007669"/>
    <property type="project" value="TreeGrafter"/>
</dbReference>
<feature type="transmembrane region" description="Helical" evidence="7">
    <location>
        <begin position="194"/>
        <end position="213"/>
    </location>
</feature>
<dbReference type="InterPro" id="IPR027417">
    <property type="entry name" value="P-loop_NTPase"/>
</dbReference>
<evidence type="ECO:0000256" key="3">
    <source>
        <dbReference type="ARBA" id="ARBA00022741"/>
    </source>
</evidence>
<dbReference type="InterPro" id="IPR003593">
    <property type="entry name" value="AAA+_ATPase"/>
</dbReference>
<feature type="transmembrane region" description="Helical" evidence="7">
    <location>
        <begin position="799"/>
        <end position="822"/>
    </location>
</feature>
<evidence type="ECO:0000256" key="4">
    <source>
        <dbReference type="ARBA" id="ARBA00022840"/>
    </source>
</evidence>
<keyword evidence="5 7" id="KW-1133">Transmembrane helix</keyword>
<dbReference type="STRING" id="104259.A0A0F7TKN0"/>
<feature type="domain" description="ABC transporter" evidence="8">
    <location>
        <begin position="372"/>
        <end position="611"/>
    </location>
</feature>
<dbReference type="FunFam" id="3.40.50.300:FF:001471">
    <property type="entry name" value="P-loop containing nucleoside triphosphate hydrolase protein"/>
    <property type="match status" value="1"/>
</dbReference>
<feature type="transmembrane region" description="Helical" evidence="7">
    <location>
        <begin position="87"/>
        <end position="116"/>
    </location>
</feature>
<sequence length="1370" mass="150389">MGLKIKIPGHDDASVQNDNAAGLAPGWKCLFSFTTRRHLPTLIIGTVLALLAGCVTPALAIFLGNVFDSFTSFGAGQIAIDGLRSKIVAGCFGMLGLGAAGWFLNSAYFAVFVAFGELQASSIRSRAFTELIQRDVEWFEAQQEGSGAFLSGVQAHIHELQMATSQPLGLLLQYLCRSLASLGVGFYTSWSLSLVTLAGIPIFSTVIVFLSTMMKPSIKAQQEELTQASKVASNAINSIDAVKCLNGQRIELWSFSSRIEQSALHYLRQARLNSLQISFVRWMMFGMFVQGFWYGSSLARNGKITSGEVLRTFWACLTAAQSIEQVLPQMIVLEKGKVASAMLKSIMRQPAQERVVSETKGALYPEHCEGDIELNHVSFAYPSQPDRVVLTPSTFFFPAGETTFVIGKSGSGKTTLGQLLMRLYNPTSGEILIDGNPIGALNINWVRNNITLVEQRSVLFNDSVLKNIVLGRQDYETVSKEDVQNSIEVAMLESVIASLPNGLDTCVGPGGDHLSGGQKQRVAIARARLRDTPILILDEPTSALDPANRVAVMNAIREWRSGKTTIIITHDMSHIADRDFVYILENGTIVQSGYRDSVEKQPGSEKYFRPMRKEGQDNGSLQKNLGERAYYGLSWNELSRHSLNFEPVRPPSARLNPSELLVQHHARSSSWSSIRSSALRRDEALAVDDTLLNISYDLSKRGSLVGIPRREMSPVRPASYYSRPMEGFEMIQIDRSFLDDPSSHTLSDHSSHNPDSKHLRLIQTNKNAKSRKGHDGKGTASLSHIMGTIVPTLTPKQRVILFLGVLSALAHASATPVFSYCLSQLLSTFYAGTNSAKLTMTWSLAVLGVSIGDGLASFFMHYFLEFCGEAWMDALRKKAFERVLDQPRAWFEQEENSSFRLTAYLDQNGEDMRNLLGRFAGFVIVAASITVMAIIWSLIVCWKLTLVALACGPLIYAITRGFEGVNGIWEHRCSEASAVATDIFTEAFAEIRTVRTLTMEGYFHNKQADAISKCLAIGLKRAIYTGLLFGMLESTVMFASALIFYYGAVLVASEFTVNDVMMVFSLLLFSIGYAAQILSWIPHMNTSREVATQLLRLANLPEASSHEHRGDLKLSRLTPIQISNLDFRYPSRPDTKVLQNISFKIAPNSCTAIVGRSGSGKSTIASLLLALYEAPVSREGNPTVRFGGADISRLHIPTLRSQISIVSQQPIIFPGTIYANISYGLADWASIHSVRVAAEAAGIDDFILSLPSGYRTMIGDGGIGLSGGQKQRLVIARALFCEPQVLILDEATSSLDPAGGEIVRQTVQKLVATRKDLTVIIITHAKEMIEIADHVVVLDQGIVVEDGSYRDLSQRVGGRLYTLMNHPEQA</sequence>
<keyword evidence="3" id="KW-0547">Nucleotide-binding</keyword>
<evidence type="ECO:0008006" key="12">
    <source>
        <dbReference type="Google" id="ProtNLM"/>
    </source>
</evidence>